<accession>A0A1F4WGY5</accession>
<dbReference type="PROSITE" id="PS00409">
    <property type="entry name" value="PROKAR_NTER_METHYL"/>
    <property type="match status" value="1"/>
</dbReference>
<gene>
    <name evidence="2" type="ORF">A2415_01955</name>
</gene>
<comment type="caution">
    <text evidence="2">The sequence shown here is derived from an EMBL/GenBank/DDBJ whole genome shotgun (WGS) entry which is preliminary data.</text>
</comment>
<reference evidence="2 3" key="1">
    <citation type="journal article" date="2016" name="Nat. Commun.">
        <title>Thousands of microbial genomes shed light on interconnected biogeochemical processes in an aquifer system.</title>
        <authorList>
            <person name="Anantharaman K."/>
            <person name="Brown C.T."/>
            <person name="Hug L.A."/>
            <person name="Sharon I."/>
            <person name="Castelle C.J."/>
            <person name="Probst A.J."/>
            <person name="Thomas B.C."/>
            <person name="Singh A."/>
            <person name="Wilkins M.J."/>
            <person name="Karaoz U."/>
            <person name="Brodie E.L."/>
            <person name="Williams K.H."/>
            <person name="Hubbard S.S."/>
            <person name="Banfield J.F."/>
        </authorList>
    </citation>
    <scope>NUCLEOTIDE SEQUENCE [LARGE SCALE GENOMIC DNA]</scope>
</reference>
<evidence type="ECO:0008006" key="4">
    <source>
        <dbReference type="Google" id="ProtNLM"/>
    </source>
</evidence>
<evidence type="ECO:0000313" key="2">
    <source>
        <dbReference type="EMBL" id="OGC68697.1"/>
    </source>
</evidence>
<sequence>MLCNSAQGSNQRPLTSKKHLKGFTLIELLVVVTIIVVITGALIPSFAGYIRNQNVKQAQEQLKSDLRTAQNKALTGTLSDTFVGTNPVAFWGIRFGPGTGTGSNRYEYFVSDVDTACPNPIPVAQAQGYSELSSAMEVKNPSGYKCIFFNIKDGGISTVGFSNLELIVGYSGSTTTGDCRRILFNNRGLIYTTISELCT</sequence>
<dbReference type="Pfam" id="PF07963">
    <property type="entry name" value="N_methyl"/>
    <property type="match status" value="1"/>
</dbReference>
<dbReference type="NCBIfam" id="TIGR02532">
    <property type="entry name" value="IV_pilin_GFxxxE"/>
    <property type="match status" value="1"/>
</dbReference>
<dbReference type="EMBL" id="MEWA01000033">
    <property type="protein sequence ID" value="OGC68697.1"/>
    <property type="molecule type" value="Genomic_DNA"/>
</dbReference>
<dbReference type="InterPro" id="IPR045584">
    <property type="entry name" value="Pilin-like"/>
</dbReference>
<dbReference type="InterPro" id="IPR012902">
    <property type="entry name" value="N_methyl_site"/>
</dbReference>
<dbReference type="Proteomes" id="UP000179113">
    <property type="component" value="Unassembled WGS sequence"/>
</dbReference>
<evidence type="ECO:0000256" key="1">
    <source>
        <dbReference type="SAM" id="Phobius"/>
    </source>
</evidence>
<dbReference type="Gene3D" id="3.30.700.10">
    <property type="entry name" value="Glycoprotein, Type 4 Pilin"/>
    <property type="match status" value="1"/>
</dbReference>
<dbReference type="SUPFAM" id="SSF54523">
    <property type="entry name" value="Pili subunits"/>
    <property type="match status" value="1"/>
</dbReference>
<keyword evidence="1" id="KW-0812">Transmembrane</keyword>
<proteinExistence type="predicted"/>
<protein>
    <recommendedName>
        <fullName evidence="4">General secretion pathway GspH domain-containing protein</fullName>
    </recommendedName>
</protein>
<feature type="transmembrane region" description="Helical" evidence="1">
    <location>
        <begin position="25"/>
        <end position="50"/>
    </location>
</feature>
<name>A0A1F4WGY5_UNCKA</name>
<keyword evidence="1" id="KW-1133">Transmembrane helix</keyword>
<keyword evidence="1" id="KW-0472">Membrane</keyword>
<dbReference type="AlphaFoldDB" id="A0A1F4WGY5"/>
<evidence type="ECO:0000313" key="3">
    <source>
        <dbReference type="Proteomes" id="UP000179113"/>
    </source>
</evidence>
<organism evidence="2 3">
    <name type="scientific">candidate division WWE3 bacterium RIFOXYC1_FULL_39_7</name>
    <dbReference type="NCBI Taxonomy" id="1802643"/>
    <lineage>
        <taxon>Bacteria</taxon>
        <taxon>Katanobacteria</taxon>
    </lineage>
</organism>